<evidence type="ECO:0000313" key="3">
    <source>
        <dbReference type="Proteomes" id="UP000198346"/>
    </source>
</evidence>
<dbReference type="AlphaFoldDB" id="A0A239PNU6"/>
<dbReference type="OrthoDB" id="7193402at2"/>
<feature type="transmembrane region" description="Helical" evidence="1">
    <location>
        <begin position="100"/>
        <end position="116"/>
    </location>
</feature>
<gene>
    <name evidence="2" type="ORF">SAMN06297382_0986</name>
</gene>
<dbReference type="EMBL" id="FZQA01000002">
    <property type="protein sequence ID" value="SNT71964.1"/>
    <property type="molecule type" value="Genomic_DNA"/>
</dbReference>
<keyword evidence="1" id="KW-0472">Membrane</keyword>
<proteinExistence type="predicted"/>
<evidence type="ECO:0008006" key="4">
    <source>
        <dbReference type="Google" id="ProtNLM"/>
    </source>
</evidence>
<sequence>MPELVTVATIYDPEEAHVACGFLQANGVDALLGEAQTLSTLPLHRVALGGYRILAPSNQAYAARMLLASVDEGRQQTGYAFDGTLCKQCGGARFTRVKPWLFPTFLFVVLGMAAWWNSRRLRCTQCGAVTDAPSTEI</sequence>
<evidence type="ECO:0000313" key="2">
    <source>
        <dbReference type="EMBL" id="SNT71964.1"/>
    </source>
</evidence>
<dbReference type="RefSeq" id="WP_089411508.1">
    <property type="nucleotide sequence ID" value="NZ_FZQA01000002.1"/>
</dbReference>
<keyword evidence="1" id="KW-1133">Transmembrane helix</keyword>
<accession>A0A239PNU6</accession>
<dbReference type="Proteomes" id="UP000198346">
    <property type="component" value="Unassembled WGS sequence"/>
</dbReference>
<evidence type="ECO:0000256" key="1">
    <source>
        <dbReference type="SAM" id="Phobius"/>
    </source>
</evidence>
<keyword evidence="1" id="KW-0812">Transmembrane</keyword>
<organism evidence="2 3">
    <name type="scientific">Amphiplicatus metriothermophilus</name>
    <dbReference type="NCBI Taxonomy" id="1519374"/>
    <lineage>
        <taxon>Bacteria</taxon>
        <taxon>Pseudomonadati</taxon>
        <taxon>Pseudomonadota</taxon>
        <taxon>Alphaproteobacteria</taxon>
        <taxon>Parvularculales</taxon>
        <taxon>Parvularculaceae</taxon>
        <taxon>Amphiplicatus</taxon>
    </lineage>
</organism>
<protein>
    <recommendedName>
        <fullName evidence="4">Signal transducing protein</fullName>
    </recommendedName>
</protein>
<reference evidence="2 3" key="1">
    <citation type="submission" date="2017-07" db="EMBL/GenBank/DDBJ databases">
        <authorList>
            <person name="Sun Z.S."/>
            <person name="Albrecht U."/>
            <person name="Echele G."/>
            <person name="Lee C.C."/>
        </authorList>
    </citation>
    <scope>NUCLEOTIDE SEQUENCE [LARGE SCALE GENOMIC DNA]</scope>
    <source>
        <strain evidence="2 3">CGMCC 1.12710</strain>
    </source>
</reference>
<keyword evidence="3" id="KW-1185">Reference proteome</keyword>
<name>A0A239PNU6_9PROT</name>